<evidence type="ECO:0000313" key="2">
    <source>
        <dbReference type="Proteomes" id="UP000012073"/>
    </source>
</evidence>
<dbReference type="Gramene" id="CDF38643">
    <property type="protein sequence ID" value="CDF38643"/>
    <property type="gene ID" value="CHC_T00006448001"/>
</dbReference>
<protein>
    <submittedName>
        <fullName evidence="1">Uncharacterized protein</fullName>
    </submittedName>
</protein>
<dbReference type="RefSeq" id="XP_005718548.1">
    <property type="nucleotide sequence ID" value="XM_005718491.1"/>
</dbReference>
<gene>
    <name evidence="1" type="ORF">CHC_T00006448001</name>
</gene>
<dbReference type="KEGG" id="ccp:CHC_T00006448001"/>
<reference evidence="2" key="1">
    <citation type="journal article" date="2013" name="Proc. Natl. Acad. Sci. U.S.A.">
        <title>Genome structure and metabolic features in the red seaweed Chondrus crispus shed light on evolution of the Archaeplastida.</title>
        <authorList>
            <person name="Collen J."/>
            <person name="Porcel B."/>
            <person name="Carre W."/>
            <person name="Ball S.G."/>
            <person name="Chaparro C."/>
            <person name="Tonon T."/>
            <person name="Barbeyron T."/>
            <person name="Michel G."/>
            <person name="Noel B."/>
            <person name="Valentin K."/>
            <person name="Elias M."/>
            <person name="Artiguenave F."/>
            <person name="Arun A."/>
            <person name="Aury J.M."/>
            <person name="Barbosa-Neto J.F."/>
            <person name="Bothwell J.H."/>
            <person name="Bouget F.Y."/>
            <person name="Brillet L."/>
            <person name="Cabello-Hurtado F."/>
            <person name="Capella-Gutierrez S."/>
            <person name="Charrier B."/>
            <person name="Cladiere L."/>
            <person name="Cock J.M."/>
            <person name="Coelho S.M."/>
            <person name="Colleoni C."/>
            <person name="Czjzek M."/>
            <person name="Da Silva C."/>
            <person name="Delage L."/>
            <person name="Denoeud F."/>
            <person name="Deschamps P."/>
            <person name="Dittami S.M."/>
            <person name="Gabaldon T."/>
            <person name="Gachon C.M."/>
            <person name="Groisillier A."/>
            <person name="Herve C."/>
            <person name="Jabbari K."/>
            <person name="Katinka M."/>
            <person name="Kloareg B."/>
            <person name="Kowalczyk N."/>
            <person name="Labadie K."/>
            <person name="Leblanc C."/>
            <person name="Lopez P.J."/>
            <person name="McLachlan D.H."/>
            <person name="Meslet-Cladiere L."/>
            <person name="Moustafa A."/>
            <person name="Nehr Z."/>
            <person name="Nyvall Collen P."/>
            <person name="Panaud O."/>
            <person name="Partensky F."/>
            <person name="Poulain J."/>
            <person name="Rensing S.A."/>
            <person name="Rousvoal S."/>
            <person name="Samson G."/>
            <person name="Symeonidi A."/>
            <person name="Weissenbach J."/>
            <person name="Zambounis A."/>
            <person name="Wincker P."/>
            <person name="Boyen C."/>
        </authorList>
    </citation>
    <scope>NUCLEOTIDE SEQUENCE [LARGE SCALE GENOMIC DNA]</scope>
    <source>
        <strain evidence="2">cv. Stackhouse</strain>
    </source>
</reference>
<dbReference type="Proteomes" id="UP000012073">
    <property type="component" value="Unassembled WGS sequence"/>
</dbReference>
<dbReference type="AlphaFoldDB" id="R7QLJ5"/>
<dbReference type="GeneID" id="17326257"/>
<evidence type="ECO:0000313" key="1">
    <source>
        <dbReference type="EMBL" id="CDF38643.1"/>
    </source>
</evidence>
<keyword evidence="2" id="KW-1185">Reference proteome</keyword>
<sequence length="66" mass="7700">MQLTCEMEDDAAKQKTEAISLFNLAAHWMPLQDWPCWFCLSSTSLRRRSLSASLYTPCRILRSSRF</sequence>
<accession>R7QLJ5</accession>
<organism evidence="1 2">
    <name type="scientific">Chondrus crispus</name>
    <name type="common">Carrageen Irish moss</name>
    <name type="synonym">Polymorpha crispa</name>
    <dbReference type="NCBI Taxonomy" id="2769"/>
    <lineage>
        <taxon>Eukaryota</taxon>
        <taxon>Rhodophyta</taxon>
        <taxon>Florideophyceae</taxon>
        <taxon>Rhodymeniophycidae</taxon>
        <taxon>Gigartinales</taxon>
        <taxon>Gigartinaceae</taxon>
        <taxon>Chondrus</taxon>
    </lineage>
</organism>
<dbReference type="EMBL" id="HG001949">
    <property type="protein sequence ID" value="CDF38643.1"/>
    <property type="molecule type" value="Genomic_DNA"/>
</dbReference>
<proteinExistence type="predicted"/>
<name>R7QLJ5_CHOCR</name>